<evidence type="ECO:0000256" key="3">
    <source>
        <dbReference type="ARBA" id="ARBA00007441"/>
    </source>
</evidence>
<comment type="pathway">
    <text evidence="2">Amino-acid biosynthesis; L-histidine biosynthesis; L-histidine from 5-phospho-alpha-D-ribose 1-diphosphate: step 7/9.</text>
</comment>
<dbReference type="GO" id="GO:0030170">
    <property type="term" value="F:pyridoxal phosphate binding"/>
    <property type="evidence" value="ECO:0007669"/>
    <property type="project" value="InterPro"/>
</dbReference>
<dbReference type="GeneID" id="29112291"/>
<keyword evidence="6 10" id="KW-0808">Transferase</keyword>
<keyword evidence="7" id="KW-0663">Pyridoxal phosphate</keyword>
<proteinExistence type="inferred from homology"/>
<dbReference type="InterPro" id="IPR015421">
    <property type="entry name" value="PyrdxlP-dep_Trfase_major"/>
</dbReference>
<name>A0A177DJL5_ALTAL</name>
<dbReference type="EC" id="2.6.1.9" evidence="4"/>
<dbReference type="InterPro" id="IPR004838">
    <property type="entry name" value="NHTrfase_class1_PyrdxlP-BS"/>
</dbReference>
<evidence type="ECO:0000313" key="11">
    <source>
        <dbReference type="Proteomes" id="UP000077248"/>
    </source>
</evidence>
<dbReference type="SUPFAM" id="SSF53383">
    <property type="entry name" value="PLP-dependent transferases"/>
    <property type="match status" value="1"/>
</dbReference>
<dbReference type="InterPro" id="IPR004839">
    <property type="entry name" value="Aminotransferase_I/II_large"/>
</dbReference>
<evidence type="ECO:0000256" key="6">
    <source>
        <dbReference type="ARBA" id="ARBA00022679"/>
    </source>
</evidence>
<comment type="catalytic activity">
    <reaction evidence="8">
        <text>L-histidinol phosphate + 2-oxoglutarate = 3-(imidazol-4-yl)-2-oxopropyl phosphate + L-glutamate</text>
        <dbReference type="Rhea" id="RHEA:23744"/>
        <dbReference type="ChEBI" id="CHEBI:16810"/>
        <dbReference type="ChEBI" id="CHEBI:29985"/>
        <dbReference type="ChEBI" id="CHEBI:57766"/>
        <dbReference type="ChEBI" id="CHEBI:57980"/>
        <dbReference type="EC" id="2.6.1.9"/>
    </reaction>
</comment>
<organism evidence="10 11">
    <name type="scientific">Alternaria alternata</name>
    <name type="common">Alternaria rot fungus</name>
    <name type="synonym">Torula alternata</name>
    <dbReference type="NCBI Taxonomy" id="5599"/>
    <lineage>
        <taxon>Eukaryota</taxon>
        <taxon>Fungi</taxon>
        <taxon>Dikarya</taxon>
        <taxon>Ascomycota</taxon>
        <taxon>Pezizomycotina</taxon>
        <taxon>Dothideomycetes</taxon>
        <taxon>Pleosporomycetidae</taxon>
        <taxon>Pleosporales</taxon>
        <taxon>Pleosporineae</taxon>
        <taxon>Pleosporaceae</taxon>
        <taxon>Alternaria</taxon>
        <taxon>Alternaria sect. Alternaria</taxon>
        <taxon>Alternaria alternata complex</taxon>
    </lineage>
</organism>
<dbReference type="KEGG" id="aalt:CC77DRAFT_1031893"/>
<accession>A0A177DJL5</accession>
<keyword evidence="11" id="KW-1185">Reference proteome</keyword>
<dbReference type="STRING" id="5599.A0A177DJL5"/>
<dbReference type="PROSITE" id="PS00105">
    <property type="entry name" value="AA_TRANSFER_CLASS_1"/>
    <property type="match status" value="1"/>
</dbReference>
<dbReference type="InterPro" id="IPR015422">
    <property type="entry name" value="PyrdxlP-dep_Trfase_small"/>
</dbReference>
<dbReference type="Proteomes" id="UP000077248">
    <property type="component" value="Unassembled WGS sequence"/>
</dbReference>
<dbReference type="GO" id="GO:0004400">
    <property type="term" value="F:histidinol-phosphate transaminase activity"/>
    <property type="evidence" value="ECO:0007669"/>
    <property type="project" value="UniProtKB-EC"/>
</dbReference>
<dbReference type="OMA" id="VEVEECM"/>
<evidence type="ECO:0000256" key="7">
    <source>
        <dbReference type="ARBA" id="ARBA00022898"/>
    </source>
</evidence>
<dbReference type="Gene3D" id="3.40.640.10">
    <property type="entry name" value="Type I PLP-dependent aspartate aminotransferase-like (Major domain)"/>
    <property type="match status" value="1"/>
</dbReference>
<dbReference type="VEuPathDB" id="FungiDB:CC77DRAFT_1031893"/>
<dbReference type="Gene3D" id="3.90.1150.10">
    <property type="entry name" value="Aspartate Aminotransferase, domain 1"/>
    <property type="match status" value="1"/>
</dbReference>
<keyword evidence="5" id="KW-0032">Aminotransferase</keyword>
<evidence type="ECO:0000256" key="5">
    <source>
        <dbReference type="ARBA" id="ARBA00022576"/>
    </source>
</evidence>
<protein>
    <recommendedName>
        <fullName evidence="4">histidinol-phosphate transaminase</fullName>
        <ecNumber evidence="4">2.6.1.9</ecNumber>
    </recommendedName>
</protein>
<dbReference type="CDD" id="cd00609">
    <property type="entry name" value="AAT_like"/>
    <property type="match status" value="1"/>
</dbReference>
<evidence type="ECO:0000259" key="9">
    <source>
        <dbReference type="Pfam" id="PF00155"/>
    </source>
</evidence>
<evidence type="ECO:0000313" key="10">
    <source>
        <dbReference type="EMBL" id="OAG19895.1"/>
    </source>
</evidence>
<dbReference type="PANTHER" id="PTHR42885">
    <property type="entry name" value="HISTIDINOL-PHOSPHATE AMINOTRANSFERASE-RELATED"/>
    <property type="match status" value="1"/>
</dbReference>
<feature type="domain" description="Aminotransferase class I/classII large" evidence="9">
    <location>
        <begin position="80"/>
        <end position="404"/>
    </location>
</feature>
<dbReference type="RefSeq" id="XP_018385316.1">
    <property type="nucleotide sequence ID" value="XM_018526697.1"/>
</dbReference>
<dbReference type="EMBL" id="KV441480">
    <property type="protein sequence ID" value="OAG19895.1"/>
    <property type="molecule type" value="Genomic_DNA"/>
</dbReference>
<dbReference type="PANTHER" id="PTHR42885:SF2">
    <property type="entry name" value="HISTIDINOL-PHOSPHATE AMINOTRANSFERASE"/>
    <property type="match status" value="1"/>
</dbReference>
<evidence type="ECO:0000256" key="8">
    <source>
        <dbReference type="ARBA" id="ARBA00047481"/>
    </source>
</evidence>
<comment type="similarity">
    <text evidence="3">Belongs to the class-I pyridoxal-phosphate-dependent aminotransferase family.</text>
</comment>
<evidence type="ECO:0000256" key="1">
    <source>
        <dbReference type="ARBA" id="ARBA00001933"/>
    </source>
</evidence>
<comment type="cofactor">
    <cofactor evidence="1">
        <name>pyridoxal 5'-phosphate</name>
        <dbReference type="ChEBI" id="CHEBI:597326"/>
    </cofactor>
</comment>
<dbReference type="Pfam" id="PF00155">
    <property type="entry name" value="Aminotran_1_2"/>
    <property type="match status" value="1"/>
</dbReference>
<evidence type="ECO:0000256" key="2">
    <source>
        <dbReference type="ARBA" id="ARBA00005011"/>
    </source>
</evidence>
<gene>
    <name evidence="10" type="ORF">CC77DRAFT_1031893</name>
</gene>
<evidence type="ECO:0000256" key="4">
    <source>
        <dbReference type="ARBA" id="ARBA00012748"/>
    </source>
</evidence>
<sequence length="411" mass="44508">MPGALLPSHFSLHFSIRPNVIAFPKYQATTSDHEKARSSICLDANENSAGSCLVPVPRYEPCIPSALNHGTPQGPIGLKNLHRYPSASQASLRRQVAQWRGLDSPDQVGLGSGASDVIEVIIRMTCTPGQDKILLSPPTFDLYKVCATLQGVEVEECMQDIAQDGTFRIPVEQICTALSEDDRIKVLLLASPGNPTGTLIPVDQIQRILDLEAFKGIVVIDEAYIDFAPMAKEASAVQLLPRYNNLIVVQSLSKSHGLAGIRVGMAIAHPAIIELFSKVQMPYKLSSVVLDLAERALSTEGQACAIALQHQVMTQRECLVKMLADPLLASNGIGATIGGQAANFVLIPILVGEERDDMRARQLTQQLRDRHGISIRYVGAQAGCRGCVRITVGTKDETDALRKALHTLLLE</sequence>
<dbReference type="InterPro" id="IPR015424">
    <property type="entry name" value="PyrdxlP-dep_Trfase"/>
</dbReference>
<dbReference type="AlphaFoldDB" id="A0A177DJL5"/>
<reference evidence="10 11" key="1">
    <citation type="submission" date="2016-05" db="EMBL/GenBank/DDBJ databases">
        <title>Comparative analysis of secretome profiles of manganese(II)-oxidizing ascomycete fungi.</title>
        <authorList>
            <consortium name="DOE Joint Genome Institute"/>
            <person name="Zeiner C.A."/>
            <person name="Purvine S.O."/>
            <person name="Zink E.M."/>
            <person name="Wu S."/>
            <person name="Pasa-Tolic L."/>
            <person name="Chaput D.L."/>
            <person name="Haridas S."/>
            <person name="Grigoriev I.V."/>
            <person name="Santelli C.M."/>
            <person name="Hansel C.M."/>
        </authorList>
    </citation>
    <scope>NUCLEOTIDE SEQUENCE [LARGE SCALE GENOMIC DNA]</scope>
    <source>
        <strain evidence="10 11">SRC1lrK2f</strain>
    </source>
</reference>